<keyword evidence="2" id="KW-0175">Coiled coil</keyword>
<dbReference type="Proteomes" id="UP000199092">
    <property type="component" value="Chromosome I"/>
</dbReference>
<evidence type="ECO:0000256" key="3">
    <source>
        <dbReference type="SAM" id="MobiDB-lite"/>
    </source>
</evidence>
<dbReference type="STRING" id="546871.SAMN04488543_2075"/>
<dbReference type="Pfam" id="PF05949">
    <property type="entry name" value="DUF881"/>
    <property type="match status" value="1"/>
</dbReference>
<keyword evidence="4" id="KW-0472">Membrane</keyword>
<dbReference type="AlphaFoldDB" id="A0A1H1TQ39"/>
<name>A0A1H1TQ39_9ACTN</name>
<proteinExistence type="inferred from homology"/>
<sequence length="291" mass="30185">MTASPAAPTSARPRARVPAPGRGGPASPADASMDLLLQIIRQPVDPDYAAATARGVAPSRRHWLLGVIAVVVGVMFAVAAVQTNRAAPALQSERSDLIDRVQAAESQQDALRARATELTEENAALRAAALGGDATAQQLERGIAALGPVTGTVAVTGPGVVVVVDDAAEQATADGSGDRVLDLDLQILANGLWRAGAEAVAINGHRLSSLTAIRSAGDAITVDYRSLNRPYRVEAIGDPRTLPAGLAESAAGAWWHDLEQNRGMRYELGESRALTLPADPGLALRWAEVPG</sequence>
<protein>
    <submittedName>
        <fullName evidence="5">Uncharacterized conserved protein YlxW, UPF0749 family</fullName>
    </submittedName>
</protein>
<comment type="similarity">
    <text evidence="1">Belongs to the UPF0749 family.</text>
</comment>
<evidence type="ECO:0000313" key="5">
    <source>
        <dbReference type="EMBL" id="SDS62403.1"/>
    </source>
</evidence>
<reference evidence="5 6" key="1">
    <citation type="submission" date="2016-10" db="EMBL/GenBank/DDBJ databases">
        <authorList>
            <person name="de Groot N.N."/>
        </authorList>
    </citation>
    <scope>NUCLEOTIDE SEQUENCE [LARGE SCALE GENOMIC DNA]</scope>
    <source>
        <strain evidence="5 6">DSM 21741</strain>
    </source>
</reference>
<dbReference type="InterPro" id="IPR010273">
    <property type="entry name" value="DUF881"/>
</dbReference>
<evidence type="ECO:0000256" key="1">
    <source>
        <dbReference type="ARBA" id="ARBA00009108"/>
    </source>
</evidence>
<dbReference type="GO" id="GO:0005886">
    <property type="term" value="C:plasma membrane"/>
    <property type="evidence" value="ECO:0007669"/>
    <property type="project" value="TreeGrafter"/>
</dbReference>
<keyword evidence="4" id="KW-1133">Transmembrane helix</keyword>
<feature type="region of interest" description="Disordered" evidence="3">
    <location>
        <begin position="1"/>
        <end position="28"/>
    </location>
</feature>
<keyword evidence="6" id="KW-1185">Reference proteome</keyword>
<accession>A0A1H1TQ39</accession>
<gene>
    <name evidence="5" type="ORF">SAMN04488543_2075</name>
</gene>
<dbReference type="Gene3D" id="3.30.70.1880">
    <property type="entry name" value="Protein of unknown function DUF881"/>
    <property type="match status" value="1"/>
</dbReference>
<dbReference type="PANTHER" id="PTHR37313:SF1">
    <property type="entry name" value="UPF0749 PROTEIN RV1823"/>
    <property type="match status" value="1"/>
</dbReference>
<evidence type="ECO:0000256" key="4">
    <source>
        <dbReference type="SAM" id="Phobius"/>
    </source>
</evidence>
<organism evidence="5 6">
    <name type="scientific">Friedmanniella luteola</name>
    <dbReference type="NCBI Taxonomy" id="546871"/>
    <lineage>
        <taxon>Bacteria</taxon>
        <taxon>Bacillati</taxon>
        <taxon>Actinomycetota</taxon>
        <taxon>Actinomycetes</taxon>
        <taxon>Propionibacteriales</taxon>
        <taxon>Nocardioidaceae</taxon>
        <taxon>Friedmanniella</taxon>
    </lineage>
</organism>
<dbReference type="PANTHER" id="PTHR37313">
    <property type="entry name" value="UPF0749 PROTEIN RV1825"/>
    <property type="match status" value="1"/>
</dbReference>
<feature type="transmembrane region" description="Helical" evidence="4">
    <location>
        <begin position="63"/>
        <end position="81"/>
    </location>
</feature>
<evidence type="ECO:0000256" key="2">
    <source>
        <dbReference type="SAM" id="Coils"/>
    </source>
</evidence>
<dbReference type="EMBL" id="LT629749">
    <property type="protein sequence ID" value="SDS62403.1"/>
    <property type="molecule type" value="Genomic_DNA"/>
</dbReference>
<keyword evidence="4" id="KW-0812">Transmembrane</keyword>
<feature type="coiled-coil region" evidence="2">
    <location>
        <begin position="94"/>
        <end position="128"/>
    </location>
</feature>
<evidence type="ECO:0000313" key="6">
    <source>
        <dbReference type="Proteomes" id="UP000199092"/>
    </source>
</evidence>